<name>A0ABW0V0L4_9ACTN</name>
<evidence type="ECO:0000313" key="1">
    <source>
        <dbReference type="EMBL" id="MFC5639402.1"/>
    </source>
</evidence>
<reference evidence="2" key="1">
    <citation type="journal article" date="2019" name="Int. J. Syst. Evol. Microbiol.">
        <title>The Global Catalogue of Microorganisms (GCM) 10K type strain sequencing project: providing services to taxonomists for standard genome sequencing and annotation.</title>
        <authorList>
            <consortium name="The Broad Institute Genomics Platform"/>
            <consortium name="The Broad Institute Genome Sequencing Center for Infectious Disease"/>
            <person name="Wu L."/>
            <person name="Ma J."/>
        </authorList>
    </citation>
    <scope>NUCLEOTIDE SEQUENCE [LARGE SCALE GENOMIC DNA]</scope>
    <source>
        <strain evidence="2">CGMCC 4.7248</strain>
    </source>
</reference>
<organism evidence="1 2">
    <name type="scientific">Streptomyces bullii</name>
    <dbReference type="NCBI Taxonomy" id="349910"/>
    <lineage>
        <taxon>Bacteria</taxon>
        <taxon>Bacillati</taxon>
        <taxon>Actinomycetota</taxon>
        <taxon>Actinomycetes</taxon>
        <taxon>Kitasatosporales</taxon>
        <taxon>Streptomycetaceae</taxon>
        <taxon>Streptomyces</taxon>
    </lineage>
</organism>
<sequence>MWAHRTRSIHAERFTGLSSRTAQLSVVGEGGGGAGDDIDQVHHLADGGHLRFGHRLRARNRRWNTSSAAVIRSGLCRVVRYFSGPVCGVAGRRR</sequence>
<protein>
    <submittedName>
        <fullName evidence="1">Uncharacterized protein</fullName>
    </submittedName>
</protein>
<proteinExistence type="predicted"/>
<dbReference type="RefSeq" id="WP_381031370.1">
    <property type="nucleotide sequence ID" value="NZ_JBHSNY010000021.1"/>
</dbReference>
<accession>A0ABW0V0L4</accession>
<evidence type="ECO:0000313" key="2">
    <source>
        <dbReference type="Proteomes" id="UP001596154"/>
    </source>
</evidence>
<keyword evidence="2" id="KW-1185">Reference proteome</keyword>
<gene>
    <name evidence="1" type="ORF">ACFPZJ_37890</name>
</gene>
<dbReference type="Proteomes" id="UP001596154">
    <property type="component" value="Unassembled WGS sequence"/>
</dbReference>
<dbReference type="EMBL" id="JBHSNY010000021">
    <property type="protein sequence ID" value="MFC5639402.1"/>
    <property type="molecule type" value="Genomic_DNA"/>
</dbReference>
<comment type="caution">
    <text evidence="1">The sequence shown here is derived from an EMBL/GenBank/DDBJ whole genome shotgun (WGS) entry which is preliminary data.</text>
</comment>